<name>A0A0F9G949_9ZZZZ</name>
<reference evidence="1" key="1">
    <citation type="journal article" date="2015" name="Nature">
        <title>Complex archaea that bridge the gap between prokaryotes and eukaryotes.</title>
        <authorList>
            <person name="Spang A."/>
            <person name="Saw J.H."/>
            <person name="Jorgensen S.L."/>
            <person name="Zaremba-Niedzwiedzka K."/>
            <person name="Martijn J."/>
            <person name="Lind A.E."/>
            <person name="van Eijk R."/>
            <person name="Schleper C."/>
            <person name="Guy L."/>
            <person name="Ettema T.J."/>
        </authorList>
    </citation>
    <scope>NUCLEOTIDE SEQUENCE</scope>
</reference>
<dbReference type="AlphaFoldDB" id="A0A0F9G949"/>
<proteinExistence type="predicted"/>
<accession>A0A0F9G949</accession>
<evidence type="ECO:0000313" key="1">
    <source>
        <dbReference type="EMBL" id="KKL95389.1"/>
    </source>
</evidence>
<dbReference type="EMBL" id="LAZR01018687">
    <property type="protein sequence ID" value="KKL95389.1"/>
    <property type="molecule type" value="Genomic_DNA"/>
</dbReference>
<protein>
    <submittedName>
        <fullName evidence="1">Uncharacterized protein</fullName>
    </submittedName>
</protein>
<comment type="caution">
    <text evidence="1">The sequence shown here is derived from an EMBL/GenBank/DDBJ whole genome shotgun (WGS) entry which is preliminary data.</text>
</comment>
<sequence length="121" mass="14124">MGMNPFRSSVNKGEVKSMIQDALRVQETTVYNRVWGKINKDIKNLCEKALESVIFLPDTETDYNDYPWYGPKRRETVIKKLKSMVTATVEREFLTNYKAAVNTEEYIDNLIARINKKQLEV</sequence>
<organism evidence="1">
    <name type="scientific">marine sediment metagenome</name>
    <dbReference type="NCBI Taxonomy" id="412755"/>
    <lineage>
        <taxon>unclassified sequences</taxon>
        <taxon>metagenomes</taxon>
        <taxon>ecological metagenomes</taxon>
    </lineage>
</organism>
<gene>
    <name evidence="1" type="ORF">LCGC14_1855130</name>
</gene>